<keyword evidence="2" id="KW-0804">Transcription</keyword>
<keyword evidence="5" id="KW-1185">Reference proteome</keyword>
<dbReference type="AlphaFoldDB" id="A0A7J7HNA6"/>
<comment type="caution">
    <text evidence="4">The sequence shown here is derived from an EMBL/GenBank/DDBJ whole genome shotgun (WGS) entry which is preliminary data.</text>
</comment>
<evidence type="ECO:0000256" key="1">
    <source>
        <dbReference type="ARBA" id="ARBA00023015"/>
    </source>
</evidence>
<dbReference type="EMBL" id="JACBKZ010000003">
    <property type="protein sequence ID" value="KAF5954330.1"/>
    <property type="molecule type" value="Genomic_DNA"/>
</dbReference>
<evidence type="ECO:0000313" key="4">
    <source>
        <dbReference type="EMBL" id="KAF5954330.1"/>
    </source>
</evidence>
<proteinExistence type="inferred from homology"/>
<accession>A0A7J7HNA6</accession>
<evidence type="ECO:0000313" key="5">
    <source>
        <dbReference type="Proteomes" id="UP000593564"/>
    </source>
</evidence>
<comment type="similarity">
    <text evidence="3">Belongs to the GRAS family.</text>
</comment>
<dbReference type="Pfam" id="PF03514">
    <property type="entry name" value="GRAS"/>
    <property type="match status" value="1"/>
</dbReference>
<organism evidence="4 5">
    <name type="scientific">Camellia sinensis</name>
    <name type="common">Tea plant</name>
    <name type="synonym">Thea sinensis</name>
    <dbReference type="NCBI Taxonomy" id="4442"/>
    <lineage>
        <taxon>Eukaryota</taxon>
        <taxon>Viridiplantae</taxon>
        <taxon>Streptophyta</taxon>
        <taxon>Embryophyta</taxon>
        <taxon>Tracheophyta</taxon>
        <taxon>Spermatophyta</taxon>
        <taxon>Magnoliopsida</taxon>
        <taxon>eudicotyledons</taxon>
        <taxon>Gunneridae</taxon>
        <taxon>Pentapetalae</taxon>
        <taxon>asterids</taxon>
        <taxon>Ericales</taxon>
        <taxon>Theaceae</taxon>
        <taxon>Camellia</taxon>
    </lineage>
</organism>
<evidence type="ECO:0000256" key="3">
    <source>
        <dbReference type="PROSITE-ProRule" id="PRU01191"/>
    </source>
</evidence>
<comment type="caution">
    <text evidence="3">Lacks conserved residue(s) required for the propagation of feature annotation.</text>
</comment>
<protein>
    <submittedName>
        <fullName evidence="4">Uncharacterized protein</fullName>
    </submittedName>
</protein>
<dbReference type="InterPro" id="IPR005202">
    <property type="entry name" value="TF_GRAS"/>
</dbReference>
<reference evidence="5" key="1">
    <citation type="journal article" date="2020" name="Nat. Commun.">
        <title>Genome assembly of wild tea tree DASZ reveals pedigree and selection history of tea varieties.</title>
        <authorList>
            <person name="Zhang W."/>
            <person name="Zhang Y."/>
            <person name="Qiu H."/>
            <person name="Guo Y."/>
            <person name="Wan H."/>
            <person name="Zhang X."/>
            <person name="Scossa F."/>
            <person name="Alseekh S."/>
            <person name="Zhang Q."/>
            <person name="Wang P."/>
            <person name="Xu L."/>
            <person name="Schmidt M.H."/>
            <person name="Jia X."/>
            <person name="Li D."/>
            <person name="Zhu A."/>
            <person name="Guo F."/>
            <person name="Chen W."/>
            <person name="Ni D."/>
            <person name="Usadel B."/>
            <person name="Fernie A.R."/>
            <person name="Wen W."/>
        </authorList>
    </citation>
    <scope>NUCLEOTIDE SEQUENCE [LARGE SCALE GENOMIC DNA]</scope>
    <source>
        <strain evidence="5">cv. G240</strain>
    </source>
</reference>
<dbReference type="Proteomes" id="UP000593564">
    <property type="component" value="Unassembled WGS sequence"/>
</dbReference>
<gene>
    <name evidence="4" type="ORF">HYC85_007186</name>
</gene>
<sequence length="572" mass="64562">MMPGSTYLLSPPNPIFSMMYLYIHSIRIVCSMNLQPLTAMEMMMLEQELNQSWSYLKTIDSYFDEGGFHGVEMDTDIGNCQFSSSFLSTTEDSSEVSASVPYISSANYDESHSYPCWNEGFQALSPIQQCLINLEESSITSDENMAFDEVDGLICSWIGSESGPQSQELDQVIQIGPSSIDVESVHKPLFFPKEDMELDNQLSILHLLKACGEAMENQQKELVEVILKRLDEKACPKGIALQRLAYYLIRSLDQHLDYLTQEASKNYAAAFRAFYQIFPYGRFAHFTANTLILGAVPEDAEVIHVVDFDMGEGVQWPPLIEALGRQRQWAMRIISVKCEDSNGVNVHFEKAKALLFEHAFSSGLKLKVEEMDMEGLSTEMKNIKKKCGGREWLAFNCMVGLPHMGRQRSSRQVTEFLKIAQESINTGKKDRGIVTFGDGHGTEEETMTSEFRGFDSFFEGQLGHVTALLESMEWHMPVHLKEARIAMECLFVAPYVSSLACFEKFEEREWRGGLVPKMGLNALKMSKDVIAEAKELVREGDGAYWVRSEGESENEVVLCFLGTPLVRVSSWN</sequence>
<dbReference type="PANTHER" id="PTHR31636">
    <property type="entry name" value="OSJNBA0084A10.13 PROTEIN-RELATED"/>
    <property type="match status" value="1"/>
</dbReference>
<reference evidence="4 5" key="2">
    <citation type="submission" date="2020-07" db="EMBL/GenBank/DDBJ databases">
        <title>Genome assembly of wild tea tree DASZ reveals pedigree and selection history of tea varieties.</title>
        <authorList>
            <person name="Zhang W."/>
        </authorList>
    </citation>
    <scope>NUCLEOTIDE SEQUENCE [LARGE SCALE GENOMIC DNA]</scope>
    <source>
        <strain evidence="5">cv. G240</strain>
        <tissue evidence="4">Leaf</tissue>
    </source>
</reference>
<feature type="region of interest" description="SAW" evidence="3">
    <location>
        <begin position="500"/>
        <end position="572"/>
    </location>
</feature>
<feature type="short sequence motif" description="VHIID" evidence="3">
    <location>
        <begin position="303"/>
        <end position="307"/>
    </location>
</feature>
<evidence type="ECO:0000256" key="2">
    <source>
        <dbReference type="ARBA" id="ARBA00023163"/>
    </source>
</evidence>
<name>A0A7J7HNA6_CAMSI</name>
<keyword evidence="1" id="KW-0805">Transcription regulation</keyword>
<dbReference type="PROSITE" id="PS50985">
    <property type="entry name" value="GRAS"/>
    <property type="match status" value="1"/>
</dbReference>